<name>A0A916VEJ8_9FIRM</name>
<protein>
    <recommendedName>
        <fullName evidence="4">DUF1351 domain-containing protein</fullName>
    </recommendedName>
</protein>
<evidence type="ECO:0000313" key="3">
    <source>
        <dbReference type="Proteomes" id="UP000613208"/>
    </source>
</evidence>
<dbReference type="InterPro" id="IPR009785">
    <property type="entry name" value="Prophage_Lj928_Orf309"/>
</dbReference>
<dbReference type="EMBL" id="BLYI01000065">
    <property type="protein sequence ID" value="GFO86468.1"/>
    <property type="molecule type" value="Genomic_DNA"/>
</dbReference>
<dbReference type="AlphaFoldDB" id="A0A916VEJ8"/>
<accession>A0A916VEJ8</accession>
<dbReference type="Pfam" id="PF07083">
    <property type="entry name" value="DUF1351"/>
    <property type="match status" value="1"/>
</dbReference>
<organism evidence="2 3">
    <name type="scientific">Anaerostipes butyraticus</name>
    <dbReference type="NCBI Taxonomy" id="645466"/>
    <lineage>
        <taxon>Bacteria</taxon>
        <taxon>Bacillati</taxon>
        <taxon>Bacillota</taxon>
        <taxon>Clostridia</taxon>
        <taxon>Lachnospirales</taxon>
        <taxon>Lachnospiraceae</taxon>
        <taxon>Anaerostipes</taxon>
    </lineage>
</organism>
<evidence type="ECO:0008006" key="4">
    <source>
        <dbReference type="Google" id="ProtNLM"/>
    </source>
</evidence>
<keyword evidence="3" id="KW-1185">Reference proteome</keyword>
<feature type="compositionally biased region" description="Basic and acidic residues" evidence="1">
    <location>
        <begin position="209"/>
        <end position="231"/>
    </location>
</feature>
<evidence type="ECO:0000313" key="2">
    <source>
        <dbReference type="EMBL" id="GFO86468.1"/>
    </source>
</evidence>
<comment type="caution">
    <text evidence="2">The sequence shown here is derived from an EMBL/GenBank/DDBJ whole genome shotgun (WGS) entry which is preliminary data.</text>
</comment>
<evidence type="ECO:0000256" key="1">
    <source>
        <dbReference type="SAM" id="MobiDB-lite"/>
    </source>
</evidence>
<dbReference type="RefSeq" id="WP_201312122.1">
    <property type="nucleotide sequence ID" value="NZ_BLYI01000065.1"/>
</dbReference>
<feature type="region of interest" description="Disordered" evidence="1">
    <location>
        <begin position="209"/>
        <end position="261"/>
    </location>
</feature>
<proteinExistence type="predicted"/>
<gene>
    <name evidence="2" type="ORF">ANBU17_28150</name>
</gene>
<sequence length="324" mass="38251">MELKIYNPQEDGFLRSIDWNFQELKKEITEKANDYKNLVYDINDDGQIKDAKKDRADLRKFNTVLNDKRKEMKKRVMEPYTKFESQVKELTGIVDQAIDNIDAQIKDYEEIKRNEKLEKVRRIYEEEMGGLDRVVPFEKIFREQWLNVSTTLKSIKEEIASIYQKVDKDLKLINTDGSVYTFEMKEEYLKNFDLQDAIALKQRLEENERRKADFEAQRKREEEERQKRMKAEAQQIASAGKKAPQGSKAGKAARKETPKKNAETVKRKKIVFEITANESHFDYLNQVLAEIQEELKNANAGILRIDKDSVEVFYVNKEDADKWQ</sequence>
<reference evidence="2" key="1">
    <citation type="submission" date="2020-06" db="EMBL/GenBank/DDBJ databases">
        <title>Characterization of fructooligosaccharide metabolism and fructooligosaccharide-degrading enzymes in human commensal butyrate producers.</title>
        <authorList>
            <person name="Tanno H."/>
            <person name="Fujii T."/>
            <person name="Hirano K."/>
            <person name="Maeno S."/>
            <person name="Tonozuka T."/>
            <person name="Sakamoto M."/>
            <person name="Ohkuma M."/>
            <person name="Tochio T."/>
            <person name="Endo A."/>
        </authorList>
    </citation>
    <scope>NUCLEOTIDE SEQUENCE</scope>
    <source>
        <strain evidence="2">JCM 17466</strain>
    </source>
</reference>
<dbReference type="Proteomes" id="UP000613208">
    <property type="component" value="Unassembled WGS sequence"/>
</dbReference>